<feature type="region of interest" description="Disordered" evidence="2">
    <location>
        <begin position="55"/>
        <end position="96"/>
    </location>
</feature>
<organism evidence="5 7">
    <name type="scientific">Bursaphelenchus xylophilus</name>
    <name type="common">Pinewood nematode worm</name>
    <name type="synonym">Aphelenchoides xylophilus</name>
    <dbReference type="NCBI Taxonomy" id="6326"/>
    <lineage>
        <taxon>Eukaryota</taxon>
        <taxon>Metazoa</taxon>
        <taxon>Ecdysozoa</taxon>
        <taxon>Nematoda</taxon>
        <taxon>Chromadorea</taxon>
        <taxon>Rhabditida</taxon>
        <taxon>Tylenchina</taxon>
        <taxon>Tylenchomorpha</taxon>
        <taxon>Aphelenchoidea</taxon>
        <taxon>Aphelenchoididae</taxon>
        <taxon>Bursaphelenchus</taxon>
    </lineage>
</organism>
<dbReference type="Proteomes" id="UP000582659">
    <property type="component" value="Unassembled WGS sequence"/>
</dbReference>
<evidence type="ECO:0000313" key="6">
    <source>
        <dbReference type="Proteomes" id="UP000659654"/>
    </source>
</evidence>
<reference evidence="4" key="2">
    <citation type="submission" date="2020-08" db="EMBL/GenBank/DDBJ databases">
        <authorList>
            <person name="Kikuchi T."/>
        </authorList>
    </citation>
    <scope>NUCLEOTIDE SEQUENCE</scope>
    <source>
        <strain evidence="3">Ka4C1</strain>
    </source>
</reference>
<feature type="region of interest" description="Disordered" evidence="2">
    <location>
        <begin position="499"/>
        <end position="599"/>
    </location>
</feature>
<evidence type="ECO:0000313" key="3">
    <source>
        <dbReference type="EMBL" id="CAD5234789.1"/>
    </source>
</evidence>
<evidence type="ECO:0000256" key="2">
    <source>
        <dbReference type="SAM" id="MobiDB-lite"/>
    </source>
</evidence>
<dbReference type="PANTHER" id="PTHR14826:SF14">
    <property type="entry name" value="ANGIOMOTIN_C DOMAIN-CONTAINING PROTEIN"/>
    <property type="match status" value="1"/>
</dbReference>
<evidence type="ECO:0000313" key="5">
    <source>
        <dbReference type="Proteomes" id="UP000095284"/>
    </source>
</evidence>
<dbReference type="AlphaFoldDB" id="A0A1I7RR18"/>
<feature type="compositionally biased region" description="Basic and acidic residues" evidence="2">
    <location>
        <begin position="648"/>
        <end position="666"/>
    </location>
</feature>
<dbReference type="EMBL" id="CAJFDI010000006">
    <property type="protein sequence ID" value="CAD5234789.1"/>
    <property type="molecule type" value="Genomic_DNA"/>
</dbReference>
<protein>
    <submittedName>
        <fullName evidence="3">(pine wood nematode) hypothetical protein</fullName>
    </submittedName>
</protein>
<dbReference type="InterPro" id="IPR051747">
    <property type="entry name" value="Angiomotin-like"/>
</dbReference>
<dbReference type="Proteomes" id="UP000095284">
    <property type="component" value="Unplaced"/>
</dbReference>
<name>A0A1I7RR18_BURXY</name>
<feature type="compositionally biased region" description="Low complexity" evidence="2">
    <location>
        <begin position="561"/>
        <end position="590"/>
    </location>
</feature>
<dbReference type="OrthoDB" id="5974715at2759"/>
<dbReference type="PANTHER" id="PTHR14826">
    <property type="entry name" value="ANGIOMOTIN"/>
    <property type="match status" value="1"/>
</dbReference>
<dbReference type="GO" id="GO:0005923">
    <property type="term" value="C:bicellular tight junction"/>
    <property type="evidence" value="ECO:0007669"/>
    <property type="project" value="TreeGrafter"/>
</dbReference>
<dbReference type="GO" id="GO:0030334">
    <property type="term" value="P:regulation of cell migration"/>
    <property type="evidence" value="ECO:0007669"/>
    <property type="project" value="TreeGrafter"/>
</dbReference>
<feature type="region of interest" description="Disordered" evidence="2">
    <location>
        <begin position="108"/>
        <end position="127"/>
    </location>
</feature>
<dbReference type="GO" id="GO:0031410">
    <property type="term" value="C:cytoplasmic vesicle"/>
    <property type="evidence" value="ECO:0007669"/>
    <property type="project" value="TreeGrafter"/>
</dbReference>
<proteinExistence type="predicted"/>
<reference evidence="7" key="1">
    <citation type="submission" date="2016-11" db="UniProtKB">
        <authorList>
            <consortium name="WormBaseParasite"/>
        </authorList>
    </citation>
    <scope>IDENTIFICATION</scope>
</reference>
<dbReference type="Proteomes" id="UP000659654">
    <property type="component" value="Unassembled WGS sequence"/>
</dbReference>
<accession>A0A1I7RR18</accession>
<evidence type="ECO:0000313" key="7">
    <source>
        <dbReference type="WBParaSite" id="BXY_0316400.1"/>
    </source>
</evidence>
<dbReference type="SMR" id="A0A1I7RR18"/>
<evidence type="ECO:0000313" key="4">
    <source>
        <dbReference type="EMBL" id="CAG9130804.1"/>
    </source>
</evidence>
<feature type="region of interest" description="Disordered" evidence="2">
    <location>
        <begin position="642"/>
        <end position="687"/>
    </location>
</feature>
<keyword evidence="1" id="KW-0175">Coiled coil</keyword>
<evidence type="ECO:0000256" key="1">
    <source>
        <dbReference type="SAM" id="Coils"/>
    </source>
</evidence>
<feature type="compositionally biased region" description="Polar residues" evidence="2">
    <location>
        <begin position="508"/>
        <end position="523"/>
    </location>
</feature>
<gene>
    <name evidence="3" type="ORF">BXYJ_LOCUS14880</name>
</gene>
<dbReference type="EMBL" id="CAJFCV020000006">
    <property type="protein sequence ID" value="CAG9130804.1"/>
    <property type="molecule type" value="Genomic_DNA"/>
</dbReference>
<dbReference type="GO" id="GO:0005886">
    <property type="term" value="C:plasma membrane"/>
    <property type="evidence" value="ECO:0007669"/>
    <property type="project" value="TreeGrafter"/>
</dbReference>
<dbReference type="GO" id="GO:0030036">
    <property type="term" value="P:actin cytoskeleton organization"/>
    <property type="evidence" value="ECO:0007669"/>
    <property type="project" value="TreeGrafter"/>
</dbReference>
<dbReference type="eggNOG" id="ENOG502QVI5">
    <property type="taxonomic scope" value="Eukaryota"/>
</dbReference>
<dbReference type="WBParaSite" id="BXY_0316400.1">
    <property type="protein sequence ID" value="BXY_0316400.1"/>
    <property type="gene ID" value="BXY_0316400"/>
</dbReference>
<keyword evidence="6" id="KW-1185">Reference proteome</keyword>
<feature type="coiled-coil region" evidence="1">
    <location>
        <begin position="256"/>
        <end position="419"/>
    </location>
</feature>
<sequence length="687" mass="77977">MGEGQLLQHLLQEAASIPQGLDQDSEQDHEDFSTDHQLQSMIENYQNHVLKQNQGPIVGRAGNSHYHNSRAGSSEGPAKHRIFKPNNPPIPTISHSQPCLFVTDHQTDDSVGSQYASSDPREANDNKNDVDALKTENAFLKQQIESLKKKNAAFKKLEMAYERIENEFNQMVSRRDKQEKLEQTVRGKMEQTIQRLANENELLQRQLEKLNLIVAQHHQVDPQHATSMNDLIAQYKELMEIKTRQQIEIDAQNATLIEQRNHIEMLEKALKNAQERLRDRERAAVDAVALVDKCTHQQKLLQEALDDKQKLQDEHNKQQIQLEMELTQLKMQLAKENGGPRKPVRVGDGDVMVVVQQKEDRITQLEQNLTDLQKRYTETLHKNESRSDTNELIEKIKILEKEKMEREKKIQNLMDEKQRIHGQWADERRSLDHRVRNLEQDLRHIKGGAPFAGYNGFCSDSDNSYSSFRQQSSYSNGGSILMKQKMNADSVISKVDDLKIKASENRRNPPQFNGRASKTSKPVTHSRSASSEHHRHSSASSDGHPMITNTISLINPIVNHGSGASSSADSTTNSLESNNPNLPSPSQYSPTGTSNRLASKMPSNYIESLPINTRRRIGHYVDQIKVSKRTAIALGTTGYRRPAWNTSSEEKRSIDESDEAANEKGNLKTVVEINSQNGKNTNRDTDI</sequence>